<sequence>MVASYDDHAGAILKGYVVQSPLSMRHLKSFHPFCTSKLHQCNTLQEVIENNSILFGVHNGVSSVLVSFLTLESSLVANRLGSVPTSDIPRTILTPIPRSDLGDSLHFTSSPSGTTLVSTPDILPTILILPFGTTSGPLPFWPRLHDLVTPPTTDFGKLE</sequence>
<protein>
    <submittedName>
        <fullName evidence="1">Uncharacterized protein</fullName>
    </submittedName>
</protein>
<keyword evidence="2" id="KW-1185">Reference proteome</keyword>
<evidence type="ECO:0000313" key="1">
    <source>
        <dbReference type="EMBL" id="KAF9066971.1"/>
    </source>
</evidence>
<evidence type="ECO:0000313" key="2">
    <source>
        <dbReference type="Proteomes" id="UP000772434"/>
    </source>
</evidence>
<accession>A0A9P5PPC8</accession>
<name>A0A9P5PPC8_9AGAR</name>
<dbReference type="EMBL" id="JADNRY010000080">
    <property type="protein sequence ID" value="KAF9066971.1"/>
    <property type="molecule type" value="Genomic_DNA"/>
</dbReference>
<comment type="caution">
    <text evidence="1">The sequence shown here is derived from an EMBL/GenBank/DDBJ whole genome shotgun (WGS) entry which is preliminary data.</text>
</comment>
<proteinExistence type="predicted"/>
<reference evidence="1" key="1">
    <citation type="submission" date="2020-11" db="EMBL/GenBank/DDBJ databases">
        <authorList>
            <consortium name="DOE Joint Genome Institute"/>
            <person name="Ahrendt S."/>
            <person name="Riley R."/>
            <person name="Andreopoulos W."/>
            <person name="Labutti K."/>
            <person name="Pangilinan J."/>
            <person name="Ruiz-Duenas F.J."/>
            <person name="Barrasa J.M."/>
            <person name="Sanchez-Garcia M."/>
            <person name="Camarero S."/>
            <person name="Miyauchi S."/>
            <person name="Serrano A."/>
            <person name="Linde D."/>
            <person name="Babiker R."/>
            <person name="Drula E."/>
            <person name="Ayuso-Fernandez I."/>
            <person name="Pacheco R."/>
            <person name="Padilla G."/>
            <person name="Ferreira P."/>
            <person name="Barriuso J."/>
            <person name="Kellner H."/>
            <person name="Castanera R."/>
            <person name="Alfaro M."/>
            <person name="Ramirez L."/>
            <person name="Pisabarro A.G."/>
            <person name="Kuo A."/>
            <person name="Tritt A."/>
            <person name="Lipzen A."/>
            <person name="He G."/>
            <person name="Yan M."/>
            <person name="Ng V."/>
            <person name="Cullen D."/>
            <person name="Martin F."/>
            <person name="Rosso M.-N."/>
            <person name="Henrissat B."/>
            <person name="Hibbett D."/>
            <person name="Martinez A.T."/>
            <person name="Grigoriev I.V."/>
        </authorList>
    </citation>
    <scope>NUCLEOTIDE SEQUENCE</scope>
    <source>
        <strain evidence="1">AH 40177</strain>
    </source>
</reference>
<organism evidence="1 2">
    <name type="scientific">Rhodocollybia butyracea</name>
    <dbReference type="NCBI Taxonomy" id="206335"/>
    <lineage>
        <taxon>Eukaryota</taxon>
        <taxon>Fungi</taxon>
        <taxon>Dikarya</taxon>
        <taxon>Basidiomycota</taxon>
        <taxon>Agaricomycotina</taxon>
        <taxon>Agaricomycetes</taxon>
        <taxon>Agaricomycetidae</taxon>
        <taxon>Agaricales</taxon>
        <taxon>Marasmiineae</taxon>
        <taxon>Omphalotaceae</taxon>
        <taxon>Rhodocollybia</taxon>
    </lineage>
</organism>
<dbReference type="AlphaFoldDB" id="A0A9P5PPC8"/>
<dbReference type="Proteomes" id="UP000772434">
    <property type="component" value="Unassembled WGS sequence"/>
</dbReference>
<gene>
    <name evidence="1" type="ORF">BDP27DRAFT_1423399</name>
</gene>